<proteinExistence type="predicted"/>
<dbReference type="EC" id="2.1.1.-" evidence="3"/>
<keyword evidence="3" id="KW-0489">Methyltransferase</keyword>
<dbReference type="InterPro" id="IPR041698">
    <property type="entry name" value="Methyltransf_25"/>
</dbReference>
<evidence type="ECO:0000313" key="4">
    <source>
        <dbReference type="Proteomes" id="UP001596053"/>
    </source>
</evidence>
<gene>
    <name evidence="3" type="ORF">ACFPOB_19315</name>
</gene>
<keyword evidence="4" id="KW-1185">Reference proteome</keyword>
<evidence type="ECO:0000256" key="1">
    <source>
        <dbReference type="ARBA" id="ARBA00022679"/>
    </source>
</evidence>
<feature type="domain" description="Methyltransferase" evidence="2">
    <location>
        <begin position="52"/>
        <end position="150"/>
    </location>
</feature>
<organism evidence="3 4">
    <name type="scientific">Bosea eneae</name>
    <dbReference type="NCBI Taxonomy" id="151454"/>
    <lineage>
        <taxon>Bacteria</taxon>
        <taxon>Pseudomonadati</taxon>
        <taxon>Pseudomonadota</taxon>
        <taxon>Alphaproteobacteria</taxon>
        <taxon>Hyphomicrobiales</taxon>
        <taxon>Boseaceae</taxon>
        <taxon>Bosea</taxon>
    </lineage>
</organism>
<protein>
    <submittedName>
        <fullName evidence="3">Class I SAM-dependent methyltransferase</fullName>
        <ecNumber evidence="3">2.1.1.-</ecNumber>
    </submittedName>
</protein>
<dbReference type="Proteomes" id="UP001596053">
    <property type="component" value="Unassembled WGS sequence"/>
</dbReference>
<keyword evidence="1 3" id="KW-0808">Transferase</keyword>
<reference evidence="4" key="1">
    <citation type="journal article" date="2019" name="Int. J. Syst. Evol. Microbiol.">
        <title>The Global Catalogue of Microorganisms (GCM) 10K type strain sequencing project: providing services to taxonomists for standard genome sequencing and annotation.</title>
        <authorList>
            <consortium name="The Broad Institute Genomics Platform"/>
            <consortium name="The Broad Institute Genome Sequencing Center for Infectious Disease"/>
            <person name="Wu L."/>
            <person name="Ma J."/>
        </authorList>
    </citation>
    <scope>NUCLEOTIDE SEQUENCE [LARGE SCALE GENOMIC DNA]</scope>
    <source>
        <strain evidence="4">NCAIM B.01391</strain>
    </source>
</reference>
<comment type="caution">
    <text evidence="3">The sequence shown here is derived from an EMBL/GenBank/DDBJ whole genome shotgun (WGS) entry which is preliminary data.</text>
</comment>
<dbReference type="PANTHER" id="PTHR43861">
    <property type="entry name" value="TRANS-ACONITATE 2-METHYLTRANSFERASE-RELATED"/>
    <property type="match status" value="1"/>
</dbReference>
<sequence length="231" mass="24950">MNTAPTESKFVPALGFSRLTPLYDTILAIMTREKAWRSSLADKISPKAGETILDVGCGTGTLAIMLKLREPGARVIGMDPDPATLAIAVNKAKLAGVEVEWRSGFARDAATPLGLAACDKVVSSLVFHQAPISEKRAGITAMFQATRPGGWVYITDYARQRGPVRRALFSIIGLLDGFDNTRPNAEGMLEKLLTEVARSKVRPFRVVETITGAISLFACQHVSFGSSQNER</sequence>
<evidence type="ECO:0000259" key="2">
    <source>
        <dbReference type="Pfam" id="PF13649"/>
    </source>
</evidence>
<dbReference type="EMBL" id="JBHSLW010000032">
    <property type="protein sequence ID" value="MFC5421711.1"/>
    <property type="molecule type" value="Genomic_DNA"/>
</dbReference>
<dbReference type="GO" id="GO:0032259">
    <property type="term" value="P:methylation"/>
    <property type="evidence" value="ECO:0007669"/>
    <property type="project" value="UniProtKB-KW"/>
</dbReference>
<dbReference type="InterPro" id="IPR029063">
    <property type="entry name" value="SAM-dependent_MTases_sf"/>
</dbReference>
<dbReference type="CDD" id="cd02440">
    <property type="entry name" value="AdoMet_MTases"/>
    <property type="match status" value="1"/>
</dbReference>
<dbReference type="SUPFAM" id="SSF53335">
    <property type="entry name" value="S-adenosyl-L-methionine-dependent methyltransferases"/>
    <property type="match status" value="1"/>
</dbReference>
<dbReference type="GO" id="GO:0008168">
    <property type="term" value="F:methyltransferase activity"/>
    <property type="evidence" value="ECO:0007669"/>
    <property type="project" value="UniProtKB-KW"/>
</dbReference>
<dbReference type="Pfam" id="PF13649">
    <property type="entry name" value="Methyltransf_25"/>
    <property type="match status" value="1"/>
</dbReference>
<dbReference type="Gene3D" id="3.40.50.150">
    <property type="entry name" value="Vaccinia Virus protein VP39"/>
    <property type="match status" value="1"/>
</dbReference>
<name>A0ABW0ITP3_9HYPH</name>
<accession>A0ABW0ITP3</accession>
<evidence type="ECO:0000313" key="3">
    <source>
        <dbReference type="EMBL" id="MFC5421711.1"/>
    </source>
</evidence>
<dbReference type="RefSeq" id="WP_377799993.1">
    <property type="nucleotide sequence ID" value="NZ_JBHSLW010000032.1"/>
</dbReference>